<keyword evidence="3" id="KW-1185">Reference proteome</keyword>
<feature type="domain" description="Microcin J25-processing protein McjB C-terminal" evidence="1">
    <location>
        <begin position="30"/>
        <end position="143"/>
    </location>
</feature>
<dbReference type="NCBIfam" id="NF033537">
    <property type="entry name" value="lasso_biosyn_B2"/>
    <property type="match status" value="1"/>
</dbReference>
<evidence type="ECO:0000313" key="3">
    <source>
        <dbReference type="Proteomes" id="UP000766904"/>
    </source>
</evidence>
<comment type="caution">
    <text evidence="2">The sequence shown here is derived from an EMBL/GenBank/DDBJ whole genome shotgun (WGS) entry which is preliminary data.</text>
</comment>
<dbReference type="Pfam" id="PF13471">
    <property type="entry name" value="Transglut_core3"/>
    <property type="match status" value="1"/>
</dbReference>
<name>A0A8J8TN99_9EURY</name>
<dbReference type="OrthoDB" id="239060at2157"/>
<dbReference type="EMBL" id="PHNJ01000018">
    <property type="protein sequence ID" value="TYL36441.1"/>
    <property type="molecule type" value="Genomic_DNA"/>
</dbReference>
<dbReference type="Proteomes" id="UP000766904">
    <property type="component" value="Unassembled WGS sequence"/>
</dbReference>
<gene>
    <name evidence="2" type="ORF">CV102_22730</name>
</gene>
<organism evidence="2 3">
    <name type="scientific">Natronococcus pandeyae</name>
    <dbReference type="NCBI Taxonomy" id="2055836"/>
    <lineage>
        <taxon>Archaea</taxon>
        <taxon>Methanobacteriati</taxon>
        <taxon>Methanobacteriota</taxon>
        <taxon>Stenosarchaea group</taxon>
        <taxon>Halobacteria</taxon>
        <taxon>Halobacteriales</taxon>
        <taxon>Natrialbaceae</taxon>
        <taxon>Natronococcus</taxon>
    </lineage>
</organism>
<dbReference type="InterPro" id="IPR053521">
    <property type="entry name" value="McjB-like"/>
</dbReference>
<protein>
    <recommendedName>
        <fullName evidence="1">Microcin J25-processing protein McjB C-terminal domain-containing protein</fullName>
    </recommendedName>
</protein>
<evidence type="ECO:0000259" key="1">
    <source>
        <dbReference type="Pfam" id="PF13471"/>
    </source>
</evidence>
<dbReference type="InterPro" id="IPR032708">
    <property type="entry name" value="McjB_C"/>
</dbReference>
<accession>A0A8J8TN99</accession>
<reference evidence="2" key="1">
    <citation type="submission" date="2017-11" db="EMBL/GenBank/DDBJ databases">
        <authorList>
            <person name="Kajale S.C."/>
            <person name="Sharma A."/>
        </authorList>
    </citation>
    <scope>NUCLEOTIDE SEQUENCE</scope>
    <source>
        <strain evidence="2">LS1_42</strain>
    </source>
</reference>
<dbReference type="AlphaFoldDB" id="A0A8J8TN99"/>
<evidence type="ECO:0000313" key="2">
    <source>
        <dbReference type="EMBL" id="TYL36441.1"/>
    </source>
</evidence>
<dbReference type="RefSeq" id="WP_148860276.1">
    <property type="nucleotide sequence ID" value="NZ_PHNJ01000018.1"/>
</dbReference>
<sequence length="150" mass="17167">MSVVSLSSVYGLAQLERRDRYLLAETIIWLVLARFTLRWAPVRWISQLLGWIDYMTDTNKKEIVSVERIGWAVRTAADRLPGRTTCFARAIAGYSLLARHGHRPQFRIGVTQTTDRMEAHAWIECENEPVIGNIEALAEYRPLPITEGEP</sequence>
<proteinExistence type="predicted"/>